<name>A0AAN9MUU0_CANGL</name>
<proteinExistence type="predicted"/>
<keyword evidence="2" id="KW-1185">Reference proteome</keyword>
<dbReference type="AlphaFoldDB" id="A0AAN9MUU0"/>
<comment type="caution">
    <text evidence="1">The sequence shown here is derived from an EMBL/GenBank/DDBJ whole genome shotgun (WGS) entry which is preliminary data.</text>
</comment>
<evidence type="ECO:0000313" key="2">
    <source>
        <dbReference type="Proteomes" id="UP001367508"/>
    </source>
</evidence>
<dbReference type="EMBL" id="JAYMYQ010000001">
    <property type="protein sequence ID" value="KAK7361021.1"/>
    <property type="molecule type" value="Genomic_DNA"/>
</dbReference>
<organism evidence="1 2">
    <name type="scientific">Canavalia gladiata</name>
    <name type="common">Sword bean</name>
    <name type="synonym">Dolichos gladiatus</name>
    <dbReference type="NCBI Taxonomy" id="3824"/>
    <lineage>
        <taxon>Eukaryota</taxon>
        <taxon>Viridiplantae</taxon>
        <taxon>Streptophyta</taxon>
        <taxon>Embryophyta</taxon>
        <taxon>Tracheophyta</taxon>
        <taxon>Spermatophyta</taxon>
        <taxon>Magnoliopsida</taxon>
        <taxon>eudicotyledons</taxon>
        <taxon>Gunneridae</taxon>
        <taxon>Pentapetalae</taxon>
        <taxon>rosids</taxon>
        <taxon>fabids</taxon>
        <taxon>Fabales</taxon>
        <taxon>Fabaceae</taxon>
        <taxon>Papilionoideae</taxon>
        <taxon>50 kb inversion clade</taxon>
        <taxon>NPAAA clade</taxon>
        <taxon>indigoferoid/millettioid clade</taxon>
        <taxon>Phaseoleae</taxon>
        <taxon>Canavalia</taxon>
    </lineage>
</organism>
<sequence>MHGCGGMRILRDRNRSVRTSLVTLQIKVTLFYLCNMVESKYGISPFVMYSSNESKGRCDANARLSVVGSISNRPHPLIATWLGLCSFFWSPRSLPIGVKPTLHAIEGQRPNFLPFPRTISEFLCLISSFRLSPSSCHSRILCEVPRQKLLSHQSYHAIFTK</sequence>
<accession>A0AAN9MUU0</accession>
<dbReference type="Proteomes" id="UP001367508">
    <property type="component" value="Unassembled WGS sequence"/>
</dbReference>
<evidence type="ECO:0000313" key="1">
    <source>
        <dbReference type="EMBL" id="KAK7361021.1"/>
    </source>
</evidence>
<reference evidence="1 2" key="1">
    <citation type="submission" date="2024-01" db="EMBL/GenBank/DDBJ databases">
        <title>The genomes of 5 underutilized Papilionoideae crops provide insights into root nodulation and disease resistanc.</title>
        <authorList>
            <person name="Jiang F."/>
        </authorList>
    </citation>
    <scope>NUCLEOTIDE SEQUENCE [LARGE SCALE GENOMIC DNA]</scope>
    <source>
        <strain evidence="1">LVBAO_FW01</strain>
        <tissue evidence="1">Leaves</tissue>
    </source>
</reference>
<protein>
    <submittedName>
        <fullName evidence="1">Uncharacterized protein</fullName>
    </submittedName>
</protein>
<gene>
    <name evidence="1" type="ORF">VNO77_03045</name>
</gene>